<dbReference type="Proteomes" id="UP000326924">
    <property type="component" value="Unassembled WGS sequence"/>
</dbReference>
<accession>A0A5J5EFW7</accession>
<dbReference type="EMBL" id="VXIS01000354">
    <property type="protein sequence ID" value="KAA8894250.1"/>
    <property type="molecule type" value="Genomic_DNA"/>
</dbReference>
<feature type="region of interest" description="Disordered" evidence="1">
    <location>
        <begin position="79"/>
        <end position="135"/>
    </location>
</feature>
<dbReference type="InParanoid" id="A0A5J5EFW7"/>
<name>A0A5J5EFW7_9PEZI</name>
<dbReference type="OrthoDB" id="5431386at2759"/>
<feature type="region of interest" description="Disordered" evidence="1">
    <location>
        <begin position="24"/>
        <end position="61"/>
    </location>
</feature>
<evidence type="ECO:0000256" key="1">
    <source>
        <dbReference type="SAM" id="MobiDB-lite"/>
    </source>
</evidence>
<feature type="region of interest" description="Disordered" evidence="1">
    <location>
        <begin position="283"/>
        <end position="390"/>
    </location>
</feature>
<evidence type="ECO:0000313" key="2">
    <source>
        <dbReference type="EMBL" id="KAA8894250.1"/>
    </source>
</evidence>
<sequence length="433" mass="46722">MSPDLEDYGRKVLDEVRDRARDYRAKMEADPITPPSNLARSPSKQAVTTVRRKTRFSDAHREQFSKMESIADHYAVKRTKVVTPQNPQKGIKRSQSQATLDEKSLPPTPSPVKEQPDQTLAMQQEEDRSAKRMKVSSFSAKIGSIVATPKKTSQPLTSAAKTAAARRVNRPLPALPRTAGIEPTVKLAPTGGMPRSPSKIPVTPSSRRLLNLAPATIATAPKFSLPTDTPKAASLTAGVDTPQQSEKPKPKAIKELKQSGEMTLPRTHAGVLSPVKITEAVDLEDPFASSKPPQKPTQKHQGWGFVAPAGNPAMPDFPKVPTHEPGSQLAKPQASARSVPAVNNGSKKRKDMASAPEETGGDGAPRASGDATPARKKTRFDPAAAAVQGAKNVMEKGRALFDKARIDFLATPKRRVEKARATKNAAKKKPTWK</sequence>
<feature type="region of interest" description="Disordered" evidence="1">
    <location>
        <begin position="149"/>
        <end position="205"/>
    </location>
</feature>
<reference evidence="2 3" key="1">
    <citation type="submission" date="2019-09" db="EMBL/GenBank/DDBJ databases">
        <title>Draft genome of the ectomycorrhizal ascomycete Sphaerosporella brunnea.</title>
        <authorList>
            <consortium name="DOE Joint Genome Institute"/>
            <person name="Benucci G.M."/>
            <person name="Marozzi G."/>
            <person name="Antonielli L."/>
            <person name="Sanchez S."/>
            <person name="Marco P."/>
            <person name="Wang X."/>
            <person name="Falini L.B."/>
            <person name="Barry K."/>
            <person name="Haridas S."/>
            <person name="Lipzen A."/>
            <person name="Labutti K."/>
            <person name="Grigoriev I.V."/>
            <person name="Murat C."/>
            <person name="Martin F."/>
            <person name="Albertini E."/>
            <person name="Donnini D."/>
            <person name="Bonito G."/>
        </authorList>
    </citation>
    <scope>NUCLEOTIDE SEQUENCE [LARGE SCALE GENOMIC DNA]</scope>
    <source>
        <strain evidence="2 3">Sb_GMNB300</strain>
    </source>
</reference>
<gene>
    <name evidence="2" type="ORF">FN846DRAFT_913115</name>
</gene>
<comment type="caution">
    <text evidence="2">The sequence shown here is derived from an EMBL/GenBank/DDBJ whole genome shotgun (WGS) entry which is preliminary data.</text>
</comment>
<proteinExistence type="predicted"/>
<evidence type="ECO:0000313" key="3">
    <source>
        <dbReference type="Proteomes" id="UP000326924"/>
    </source>
</evidence>
<feature type="compositionally biased region" description="Polar residues" evidence="1">
    <location>
        <begin position="82"/>
        <end position="99"/>
    </location>
</feature>
<dbReference type="AlphaFoldDB" id="A0A5J5EFW7"/>
<keyword evidence="3" id="KW-1185">Reference proteome</keyword>
<feature type="compositionally biased region" description="Polar residues" evidence="1">
    <location>
        <begin position="150"/>
        <end position="160"/>
    </location>
</feature>
<organism evidence="2 3">
    <name type="scientific">Sphaerosporella brunnea</name>
    <dbReference type="NCBI Taxonomy" id="1250544"/>
    <lineage>
        <taxon>Eukaryota</taxon>
        <taxon>Fungi</taxon>
        <taxon>Dikarya</taxon>
        <taxon>Ascomycota</taxon>
        <taxon>Pezizomycotina</taxon>
        <taxon>Pezizomycetes</taxon>
        <taxon>Pezizales</taxon>
        <taxon>Pyronemataceae</taxon>
        <taxon>Sphaerosporella</taxon>
    </lineage>
</organism>
<protein>
    <submittedName>
        <fullName evidence="2">Uncharacterized protein</fullName>
    </submittedName>
</protein>
<feature type="region of interest" description="Disordered" evidence="1">
    <location>
        <begin position="221"/>
        <end position="252"/>
    </location>
</feature>
<feature type="compositionally biased region" description="Polar residues" evidence="1">
    <location>
        <begin position="35"/>
        <end position="48"/>
    </location>
</feature>